<keyword evidence="6" id="KW-1185">Reference proteome</keyword>
<keyword evidence="3" id="KW-0233">DNA recombination</keyword>
<accession>A0ABN8NG29</accession>
<evidence type="ECO:0000259" key="4">
    <source>
        <dbReference type="PROSITE" id="PS51898"/>
    </source>
</evidence>
<dbReference type="InterPro" id="IPR010998">
    <property type="entry name" value="Integrase_recombinase_N"/>
</dbReference>
<organism evidence="5 6">
    <name type="scientific">Porites lobata</name>
    <dbReference type="NCBI Taxonomy" id="104759"/>
    <lineage>
        <taxon>Eukaryota</taxon>
        <taxon>Metazoa</taxon>
        <taxon>Cnidaria</taxon>
        <taxon>Anthozoa</taxon>
        <taxon>Hexacorallia</taxon>
        <taxon>Scleractinia</taxon>
        <taxon>Fungiina</taxon>
        <taxon>Poritidae</taxon>
        <taxon>Porites</taxon>
    </lineage>
</organism>
<proteinExistence type="predicted"/>
<name>A0ABN8NG29_9CNID</name>
<evidence type="ECO:0000256" key="3">
    <source>
        <dbReference type="ARBA" id="ARBA00023172"/>
    </source>
</evidence>
<protein>
    <recommendedName>
        <fullName evidence="4">Tyr recombinase domain-containing protein</fullName>
    </recommendedName>
</protein>
<sequence length="488" mass="53999">MAKTEALKLNRGNYDSTMVLSDDMKSELQWWVDNLETATCPISNGNPDIVLDTDASLIGWGAVCNAVTAQGSFTPSDVYYAEGNINVLELLAFARQMPAEDCYGSSRMYCSNSELANTTLLFQSHGNVGQSTTSSSLSTTVTSASTRSSLSASTVSKASTVGMQIIRKSLEGKNISGHSVVIILASWHSGTQKQYQTYINKWLNYCCERELDSLHPSVADVIQFLTTLFEKNLSYSSLNTARSALSTIITVDGMSIGNHPLVVRFLKGVFNLRPPVPRYKEVWDVSIVLRFLKTLSPVSSLSLKNLSLKLVMLLSLVTAQRGQTLHHLDINLMSTYDSSIVFKFNKPLKRSNPRTQVKPLVLKAYTHDESLCVFSTLKEYLQRTETLRVTGSQLLISFQKPHKAVSRDTISRWIRTAMQLSGINLDVYKAHSTRAASVSAAHRAQVPVQEILRKAGWSSAQTFAIYYDKNLDTSESSASQFQEAILTL</sequence>
<dbReference type="Pfam" id="PF13495">
    <property type="entry name" value="Phage_int_SAM_4"/>
    <property type="match status" value="1"/>
</dbReference>
<dbReference type="Gene3D" id="1.10.443.10">
    <property type="entry name" value="Intergrase catalytic core"/>
    <property type="match status" value="1"/>
</dbReference>
<dbReference type="InterPro" id="IPR011010">
    <property type="entry name" value="DNA_brk_join_enz"/>
</dbReference>
<feature type="domain" description="Tyr recombinase" evidence="4">
    <location>
        <begin position="273"/>
        <end position="482"/>
    </location>
</feature>
<gene>
    <name evidence="5" type="ORF">PLOB_00016621</name>
</gene>
<reference evidence="5 6" key="1">
    <citation type="submission" date="2022-05" db="EMBL/GenBank/DDBJ databases">
        <authorList>
            <consortium name="Genoscope - CEA"/>
            <person name="William W."/>
        </authorList>
    </citation>
    <scope>NUCLEOTIDE SEQUENCE [LARGE SCALE GENOMIC DNA]</scope>
</reference>
<keyword evidence="2" id="KW-0238">DNA-binding</keyword>
<dbReference type="PANTHER" id="PTHR35617">
    <property type="entry name" value="PHAGE_INTEGRASE DOMAIN-CONTAINING PROTEIN"/>
    <property type="match status" value="1"/>
</dbReference>
<dbReference type="SUPFAM" id="SSF56349">
    <property type="entry name" value="DNA breaking-rejoining enzymes"/>
    <property type="match status" value="1"/>
</dbReference>
<evidence type="ECO:0000256" key="1">
    <source>
        <dbReference type="ARBA" id="ARBA00022908"/>
    </source>
</evidence>
<dbReference type="InterPro" id="IPR004107">
    <property type="entry name" value="Integrase_SAM-like_N"/>
</dbReference>
<evidence type="ECO:0000313" key="5">
    <source>
        <dbReference type="EMBL" id="CAH3107969.1"/>
    </source>
</evidence>
<dbReference type="Pfam" id="PF00589">
    <property type="entry name" value="Phage_integrase"/>
    <property type="match status" value="1"/>
</dbReference>
<comment type="caution">
    <text evidence="5">The sequence shown here is derived from an EMBL/GenBank/DDBJ whole genome shotgun (WGS) entry which is preliminary data.</text>
</comment>
<dbReference type="Proteomes" id="UP001159405">
    <property type="component" value="Unassembled WGS sequence"/>
</dbReference>
<dbReference type="PANTHER" id="PTHR35617:SF3">
    <property type="entry name" value="CORE-BINDING (CB) DOMAIN-CONTAINING PROTEIN"/>
    <property type="match status" value="1"/>
</dbReference>
<dbReference type="EMBL" id="CALNXK010000020">
    <property type="protein sequence ID" value="CAH3107969.1"/>
    <property type="molecule type" value="Genomic_DNA"/>
</dbReference>
<evidence type="ECO:0000313" key="6">
    <source>
        <dbReference type="Proteomes" id="UP001159405"/>
    </source>
</evidence>
<evidence type="ECO:0000256" key="2">
    <source>
        <dbReference type="ARBA" id="ARBA00023125"/>
    </source>
</evidence>
<dbReference type="Gene3D" id="1.10.150.130">
    <property type="match status" value="1"/>
</dbReference>
<dbReference type="PROSITE" id="PS51898">
    <property type="entry name" value="TYR_RECOMBINASE"/>
    <property type="match status" value="1"/>
</dbReference>
<dbReference type="InterPro" id="IPR013762">
    <property type="entry name" value="Integrase-like_cat_sf"/>
</dbReference>
<keyword evidence="1" id="KW-0229">DNA integration</keyword>
<dbReference type="InterPro" id="IPR002104">
    <property type="entry name" value="Integrase_catalytic"/>
</dbReference>